<organism evidence="3 5">
    <name type="scientific">Adineta ricciae</name>
    <name type="common">Rotifer</name>
    <dbReference type="NCBI Taxonomy" id="249248"/>
    <lineage>
        <taxon>Eukaryota</taxon>
        <taxon>Metazoa</taxon>
        <taxon>Spiralia</taxon>
        <taxon>Gnathifera</taxon>
        <taxon>Rotifera</taxon>
        <taxon>Eurotatoria</taxon>
        <taxon>Bdelloidea</taxon>
        <taxon>Adinetida</taxon>
        <taxon>Adinetidae</taxon>
        <taxon>Adineta</taxon>
    </lineage>
</organism>
<gene>
    <name evidence="4" type="ORF">EDS130_LOCUS22850</name>
    <name evidence="3" type="ORF">XAT740_LOCUS2764</name>
</gene>
<dbReference type="Proteomes" id="UP000663852">
    <property type="component" value="Unassembled WGS sequence"/>
</dbReference>
<dbReference type="SUPFAM" id="SSF46689">
    <property type="entry name" value="Homeodomain-like"/>
    <property type="match status" value="1"/>
</dbReference>
<protein>
    <recommendedName>
        <fullName evidence="6">Transposase</fullName>
    </recommendedName>
</protein>
<dbReference type="InterPro" id="IPR036397">
    <property type="entry name" value="RNaseH_sf"/>
</dbReference>
<evidence type="ECO:0000259" key="2">
    <source>
        <dbReference type="Pfam" id="PF13358"/>
    </source>
</evidence>
<comment type="caution">
    <text evidence="3">The sequence shown here is derived from an EMBL/GenBank/DDBJ whole genome shotgun (WGS) entry which is preliminary data.</text>
</comment>
<dbReference type="AlphaFoldDB" id="A0A813SJ39"/>
<proteinExistence type="predicted"/>
<dbReference type="InterPro" id="IPR002492">
    <property type="entry name" value="Transposase_Tc1-like"/>
</dbReference>
<name>A0A813SJ39_ADIRI</name>
<dbReference type="Gene3D" id="3.30.420.10">
    <property type="entry name" value="Ribonuclease H-like superfamily/Ribonuclease H"/>
    <property type="match status" value="1"/>
</dbReference>
<dbReference type="NCBIfam" id="NF033545">
    <property type="entry name" value="transpos_IS630"/>
    <property type="match status" value="1"/>
</dbReference>
<dbReference type="GO" id="GO:0015074">
    <property type="term" value="P:DNA integration"/>
    <property type="evidence" value="ECO:0007669"/>
    <property type="project" value="InterPro"/>
</dbReference>
<dbReference type="PANTHER" id="PTHR47326:SF1">
    <property type="entry name" value="HTH PSQ-TYPE DOMAIN-CONTAINING PROTEIN"/>
    <property type="match status" value="1"/>
</dbReference>
<dbReference type="InterPro" id="IPR009057">
    <property type="entry name" value="Homeodomain-like_sf"/>
</dbReference>
<dbReference type="EMBL" id="CAJNOR010000101">
    <property type="protein sequence ID" value="CAF0796740.1"/>
    <property type="molecule type" value="Genomic_DNA"/>
</dbReference>
<accession>A0A813SJ39</accession>
<evidence type="ECO:0000313" key="4">
    <source>
        <dbReference type="EMBL" id="CAF1155654.1"/>
    </source>
</evidence>
<dbReference type="GO" id="GO:0006313">
    <property type="term" value="P:DNA transposition"/>
    <property type="evidence" value="ECO:0007669"/>
    <property type="project" value="InterPro"/>
</dbReference>
<feature type="domain" description="Transposase Tc1-like" evidence="1">
    <location>
        <begin position="70"/>
        <end position="141"/>
    </location>
</feature>
<evidence type="ECO:0000259" key="1">
    <source>
        <dbReference type="Pfam" id="PF01498"/>
    </source>
</evidence>
<dbReference type="Proteomes" id="UP000663828">
    <property type="component" value="Unassembled WGS sequence"/>
</dbReference>
<evidence type="ECO:0008006" key="6">
    <source>
        <dbReference type="Google" id="ProtNLM"/>
    </source>
</evidence>
<dbReference type="PANTHER" id="PTHR47326">
    <property type="entry name" value="TRANSPOSABLE ELEMENT TC3 TRANSPOSASE-LIKE PROTEIN"/>
    <property type="match status" value="1"/>
</dbReference>
<dbReference type="EMBL" id="CAJNOJ010000122">
    <property type="protein sequence ID" value="CAF1155654.1"/>
    <property type="molecule type" value="Genomic_DNA"/>
</dbReference>
<dbReference type="Pfam" id="PF13358">
    <property type="entry name" value="DDE_3"/>
    <property type="match status" value="1"/>
</dbReference>
<evidence type="ECO:0000313" key="5">
    <source>
        <dbReference type="Proteomes" id="UP000663828"/>
    </source>
</evidence>
<feature type="domain" description="Tc1-like transposase DDE" evidence="2">
    <location>
        <begin position="147"/>
        <end position="290"/>
    </location>
</feature>
<dbReference type="InterPro" id="IPR038717">
    <property type="entry name" value="Tc1-like_DDE_dom"/>
</dbReference>
<sequence length="330" mass="38997">MTSSSKFKNHHISILDYWNKGVRSAPAIHHKTKIPLRTIYYNINKLKQTDSLKHRGGNGRPRALCAIEKKAIGQYIRRNNEITINEIKEKLSTTYRSTVSASTIRRHLQRSGYRNVLPRKTHILTSDDKQRRIQWAKKHKNDDFIRTIFTDECSFQLYRNTVRRWSKCPNNEVKPIPKNRQKIHVWGAVSTEGVLNCHTFKCNLNGEYYVHILKNYLLPAARRQSHRNWRLQQDNDPKHRSNICKNFIQDHVPELLDWPSNSPDVNPIENIWSIVKRKVEKRKPKNIDELERFLVIELKNIDINIVNNCIMSMKDRCLSLISSKGERIKY</sequence>
<keyword evidence="5" id="KW-1185">Reference proteome</keyword>
<dbReference type="GO" id="GO:0003677">
    <property type="term" value="F:DNA binding"/>
    <property type="evidence" value="ECO:0007669"/>
    <property type="project" value="InterPro"/>
</dbReference>
<dbReference type="OrthoDB" id="6021633at2759"/>
<evidence type="ECO:0000313" key="3">
    <source>
        <dbReference type="EMBL" id="CAF0796740.1"/>
    </source>
</evidence>
<reference evidence="3" key="1">
    <citation type="submission" date="2021-02" db="EMBL/GenBank/DDBJ databases">
        <authorList>
            <person name="Nowell W R."/>
        </authorList>
    </citation>
    <scope>NUCLEOTIDE SEQUENCE</scope>
</reference>
<dbReference type="InterPro" id="IPR047655">
    <property type="entry name" value="Transpos_IS630-like"/>
</dbReference>
<dbReference type="Pfam" id="PF01498">
    <property type="entry name" value="HTH_Tnp_Tc3_2"/>
    <property type="match status" value="1"/>
</dbReference>